<evidence type="ECO:0000256" key="7">
    <source>
        <dbReference type="SAM" id="Phobius"/>
    </source>
</evidence>
<feature type="transmembrane region" description="Helical" evidence="7">
    <location>
        <begin position="34"/>
        <end position="53"/>
    </location>
</feature>
<dbReference type="PANTHER" id="PTHR36838">
    <property type="entry name" value="AUXIN EFFLUX CARRIER FAMILY PROTEIN"/>
    <property type="match status" value="1"/>
</dbReference>
<evidence type="ECO:0000313" key="9">
    <source>
        <dbReference type="Proteomes" id="UP001589834"/>
    </source>
</evidence>
<dbReference type="PANTHER" id="PTHR36838:SF3">
    <property type="entry name" value="TRANSPORTER AUXIN EFFLUX CARRIER EC FAMILY"/>
    <property type="match status" value="1"/>
</dbReference>
<keyword evidence="5 7" id="KW-1133">Transmembrane helix</keyword>
<feature type="transmembrane region" description="Helical" evidence="7">
    <location>
        <begin position="65"/>
        <end position="83"/>
    </location>
</feature>
<keyword evidence="2" id="KW-0813">Transport</keyword>
<protein>
    <submittedName>
        <fullName evidence="8">AEC family transporter</fullName>
    </submittedName>
</protein>
<evidence type="ECO:0000256" key="4">
    <source>
        <dbReference type="ARBA" id="ARBA00022692"/>
    </source>
</evidence>
<evidence type="ECO:0000256" key="3">
    <source>
        <dbReference type="ARBA" id="ARBA00022475"/>
    </source>
</evidence>
<feature type="transmembrane region" description="Helical" evidence="7">
    <location>
        <begin position="264"/>
        <end position="283"/>
    </location>
</feature>
<evidence type="ECO:0000256" key="2">
    <source>
        <dbReference type="ARBA" id="ARBA00022448"/>
    </source>
</evidence>
<feature type="transmembrane region" description="Helical" evidence="7">
    <location>
        <begin position="95"/>
        <end position="118"/>
    </location>
</feature>
<feature type="transmembrane region" description="Helical" evidence="7">
    <location>
        <begin position="6"/>
        <end position="22"/>
    </location>
</feature>
<comment type="caution">
    <text evidence="8">The sequence shown here is derived from an EMBL/GenBank/DDBJ whole genome shotgun (WGS) entry which is preliminary data.</text>
</comment>
<dbReference type="Pfam" id="PF03547">
    <property type="entry name" value="Mem_trans"/>
    <property type="match status" value="1"/>
</dbReference>
<feature type="transmembrane region" description="Helical" evidence="7">
    <location>
        <begin position="240"/>
        <end position="258"/>
    </location>
</feature>
<feature type="transmembrane region" description="Helical" evidence="7">
    <location>
        <begin position="199"/>
        <end position="219"/>
    </location>
</feature>
<accession>A0ABV6PR82</accession>
<gene>
    <name evidence="8" type="ORF">ACFFGG_04940</name>
</gene>
<dbReference type="Proteomes" id="UP001589834">
    <property type="component" value="Unassembled WGS sequence"/>
</dbReference>
<evidence type="ECO:0000256" key="5">
    <source>
        <dbReference type="ARBA" id="ARBA00022989"/>
    </source>
</evidence>
<organism evidence="8 9">
    <name type="scientific">Ottowia pentelensis</name>
    <dbReference type="NCBI Taxonomy" id="511108"/>
    <lineage>
        <taxon>Bacteria</taxon>
        <taxon>Pseudomonadati</taxon>
        <taxon>Pseudomonadota</taxon>
        <taxon>Betaproteobacteria</taxon>
        <taxon>Burkholderiales</taxon>
        <taxon>Comamonadaceae</taxon>
        <taxon>Ottowia</taxon>
    </lineage>
</organism>
<keyword evidence="4 7" id="KW-0812">Transmembrane</keyword>
<comment type="subcellular location">
    <subcellularLocation>
        <location evidence="1">Membrane</location>
        <topology evidence="1">Multi-pass membrane protein</topology>
    </subcellularLocation>
</comment>
<proteinExistence type="predicted"/>
<keyword evidence="9" id="KW-1185">Reference proteome</keyword>
<dbReference type="RefSeq" id="WP_377480499.1">
    <property type="nucleotide sequence ID" value="NZ_JBHLTN010000007.1"/>
</dbReference>
<feature type="transmembrane region" description="Helical" evidence="7">
    <location>
        <begin position="290"/>
        <end position="313"/>
    </location>
</feature>
<feature type="transmembrane region" description="Helical" evidence="7">
    <location>
        <begin position="124"/>
        <end position="146"/>
    </location>
</feature>
<keyword evidence="3" id="KW-1003">Cell membrane</keyword>
<dbReference type="EMBL" id="JBHLTN010000007">
    <property type="protein sequence ID" value="MFC0591897.1"/>
    <property type="molecule type" value="Genomic_DNA"/>
</dbReference>
<keyword evidence="6 7" id="KW-0472">Membrane</keyword>
<reference evidence="8 9" key="1">
    <citation type="submission" date="2024-09" db="EMBL/GenBank/DDBJ databases">
        <authorList>
            <person name="Sun Q."/>
            <person name="Mori K."/>
        </authorList>
    </citation>
    <scope>NUCLEOTIDE SEQUENCE [LARGE SCALE GENOMIC DNA]</scope>
    <source>
        <strain evidence="8 9">NCAIM B.02336</strain>
    </source>
</reference>
<feature type="transmembrane region" description="Helical" evidence="7">
    <location>
        <begin position="167"/>
        <end position="187"/>
    </location>
</feature>
<evidence type="ECO:0000256" key="1">
    <source>
        <dbReference type="ARBA" id="ARBA00004141"/>
    </source>
</evidence>
<sequence>MHAILGITGPIYLCIALGWLATRAGLFQRGDMRVLGQFVLYIALPALLFDAVGKRPVGDILDGRYLGIYALGGLATMAAGLLWTRRVARQAPLPAVVQTMGMSCPNTGFVGYPINLLLLGGSNAAVVLGMNMLVENLLLIPLLLALADSAGGGRHWRAVLRGAAAGLWRNPLVLGLAAGLLAAWLGLRLPAPIERTVGLLAQSSAALSLFVIGGALAGLRLRGMGRAVARIATGKLIAHPLLTLGVLAGATALGLPLVDPALRTGLIVSAACPMFSIYPILAGRHGEEGLAAAALLGTTVASFFSISVLMGWLG</sequence>
<evidence type="ECO:0000313" key="8">
    <source>
        <dbReference type="EMBL" id="MFC0591897.1"/>
    </source>
</evidence>
<evidence type="ECO:0000256" key="6">
    <source>
        <dbReference type="ARBA" id="ARBA00023136"/>
    </source>
</evidence>
<name>A0ABV6PR82_9BURK</name>
<dbReference type="InterPro" id="IPR004776">
    <property type="entry name" value="Mem_transp_PIN-like"/>
</dbReference>